<dbReference type="AlphaFoldDB" id="A0A645HPQ0"/>
<dbReference type="EMBL" id="VSSQ01091943">
    <property type="protein sequence ID" value="MPN37343.1"/>
    <property type="molecule type" value="Genomic_DNA"/>
</dbReference>
<accession>A0A645HPQ0</accession>
<proteinExistence type="predicted"/>
<gene>
    <name evidence="1" type="ORF">SDC9_184860</name>
</gene>
<evidence type="ECO:0000313" key="1">
    <source>
        <dbReference type="EMBL" id="MPN37343.1"/>
    </source>
</evidence>
<sequence>MFGRGLHRSQSLLIAKDIPRRLRRLGLTLPGKKQHLFAVFAKGFGYLFVTEGIGIHRRYIRVEPENVPGGVGAVGIDIRGQKGDRNSCVGIQCIEYVEKIREASGGLHILQITSDRT</sequence>
<comment type="caution">
    <text evidence="1">The sequence shown here is derived from an EMBL/GenBank/DDBJ whole genome shotgun (WGS) entry which is preliminary data.</text>
</comment>
<name>A0A645HPQ0_9ZZZZ</name>
<organism evidence="1">
    <name type="scientific">bioreactor metagenome</name>
    <dbReference type="NCBI Taxonomy" id="1076179"/>
    <lineage>
        <taxon>unclassified sequences</taxon>
        <taxon>metagenomes</taxon>
        <taxon>ecological metagenomes</taxon>
    </lineage>
</organism>
<protein>
    <submittedName>
        <fullName evidence="1">Uncharacterized protein</fullName>
    </submittedName>
</protein>
<reference evidence="1" key="1">
    <citation type="submission" date="2019-08" db="EMBL/GenBank/DDBJ databases">
        <authorList>
            <person name="Kucharzyk K."/>
            <person name="Murdoch R.W."/>
            <person name="Higgins S."/>
            <person name="Loffler F."/>
        </authorList>
    </citation>
    <scope>NUCLEOTIDE SEQUENCE</scope>
</reference>